<evidence type="ECO:0008006" key="4">
    <source>
        <dbReference type="Google" id="ProtNLM"/>
    </source>
</evidence>
<dbReference type="VEuPathDB" id="FungiDB:H257_15133"/>
<dbReference type="GO" id="GO:0000796">
    <property type="term" value="C:condensin complex"/>
    <property type="evidence" value="ECO:0007669"/>
    <property type="project" value="InterPro"/>
</dbReference>
<dbReference type="EMBL" id="QUTG01000843">
    <property type="protein sequence ID" value="RHZ01163.1"/>
    <property type="molecule type" value="Genomic_DNA"/>
</dbReference>
<feature type="compositionally biased region" description="Polar residues" evidence="1">
    <location>
        <begin position="783"/>
        <end position="793"/>
    </location>
</feature>
<dbReference type="SUPFAM" id="SSF48371">
    <property type="entry name" value="ARM repeat"/>
    <property type="match status" value="1"/>
</dbReference>
<organism evidence="2 3">
    <name type="scientific">Aphanomyces astaci</name>
    <name type="common">Crayfish plague agent</name>
    <dbReference type="NCBI Taxonomy" id="112090"/>
    <lineage>
        <taxon>Eukaryota</taxon>
        <taxon>Sar</taxon>
        <taxon>Stramenopiles</taxon>
        <taxon>Oomycota</taxon>
        <taxon>Saprolegniomycetes</taxon>
        <taxon>Saprolegniales</taxon>
        <taxon>Verrucalvaceae</taxon>
        <taxon>Aphanomyces</taxon>
    </lineage>
</organism>
<dbReference type="GO" id="GO:0007076">
    <property type="term" value="P:mitotic chromosome condensation"/>
    <property type="evidence" value="ECO:0007669"/>
    <property type="project" value="InterPro"/>
</dbReference>
<sequence>MVDVSELHEILQEAAAEPPANDEGFHQEKTIQKLQTLYDQAPCMNDLQSALVGGMADDRKGKIAPAIDRVLEVVSAVKYSTEDVLVILQFGIRCSQAEDKQIRLRSTQLVALLLQNLPEIPDSIWDELVESMLIRVRDKIVAIRVQTVLVLKRLQQPELPDDVVTAALLRLAVVDTNKEVRVAAVESVALTQLSVGDLLIRVRDISFDVRCAVFRVFSQTHVKDICTALDRMYLLDQGLQDRHPSVVESCQAMVVHWLRQCHDNMLEFLQYLALDHPVCAVVVQFLLDKAAISDLPPIKSKALLGSTLTPTESFLWKEQCIHFKKDHEFVEENCPTLPAYCDLLRHVQDQCEWLGEWTFESQWIQDAVSLLAILCEEFEFIQYMTEITSDIYDAMQECESLSPTKRRAMSERLDAIDQRMDEADVPSQKMALNHTIVFWRVLNADDEDGDSKHTCIRVLLDFFAAFKSFEITPVEEDGDMITSGSILDGLATYFCVNEHQLDTWDLQTQTLVVEGFIKLFLLKRIADSTQMLHSNDHGFCSETLQLLSVFYPALANLQFDLIVATIRSIFCSIVYGTSAIPLDEAAVYFLSIFPEYDDPLTLQDLNNIFLKDAAHDALSLQCCVEILAIAELKNLPKRDKEALQKHWWTLLQSLEWTDRNGRLVVLLEEVGGAFKAADATKFKARMEQVIQTPPHLTDHDTQWILDQVAERKEALSTFKKKLTRAAQRREHVVAASSDSDASEDEEKAPVVPTRERTSRQSKAVASAKMNVVDLGDSEEVEVISSTSGNESEF</sequence>
<dbReference type="GO" id="GO:0000793">
    <property type="term" value="C:condensed chromosome"/>
    <property type="evidence" value="ECO:0007669"/>
    <property type="project" value="TreeGrafter"/>
</dbReference>
<dbReference type="PANTHER" id="PTHR14418:SF5">
    <property type="entry name" value="CONDENSIN COMPLEX SUBUNIT 3"/>
    <property type="match status" value="1"/>
</dbReference>
<dbReference type="Proteomes" id="UP000285712">
    <property type="component" value="Unassembled WGS sequence"/>
</dbReference>
<evidence type="ECO:0000313" key="2">
    <source>
        <dbReference type="EMBL" id="RHZ01163.1"/>
    </source>
</evidence>
<gene>
    <name evidence="2" type="ORF">DYB35_005603</name>
</gene>
<name>A0A418DWT2_APHAT</name>
<dbReference type="AlphaFoldDB" id="A0A418DWT2"/>
<proteinExistence type="predicted"/>
<reference evidence="2 3" key="1">
    <citation type="submission" date="2018-08" db="EMBL/GenBank/DDBJ databases">
        <title>Aphanomyces genome sequencing and annotation.</title>
        <authorList>
            <person name="Minardi D."/>
            <person name="Oidtmann B."/>
            <person name="Van Der Giezen M."/>
            <person name="Studholme D.J."/>
        </authorList>
    </citation>
    <scope>NUCLEOTIDE SEQUENCE [LARGE SCALE GENOMIC DNA]</scope>
    <source>
        <strain evidence="2 3">Sv</strain>
    </source>
</reference>
<feature type="region of interest" description="Disordered" evidence="1">
    <location>
        <begin position="729"/>
        <end position="793"/>
    </location>
</feature>
<dbReference type="InterPro" id="IPR027165">
    <property type="entry name" value="CND3"/>
</dbReference>
<accession>A0A418DWT2</accession>
<dbReference type="InterPro" id="IPR016024">
    <property type="entry name" value="ARM-type_fold"/>
</dbReference>
<evidence type="ECO:0000256" key="1">
    <source>
        <dbReference type="SAM" id="MobiDB-lite"/>
    </source>
</evidence>
<comment type="caution">
    <text evidence="2">The sequence shown here is derived from an EMBL/GenBank/DDBJ whole genome shotgun (WGS) entry which is preliminary data.</text>
</comment>
<dbReference type="PANTHER" id="PTHR14418">
    <property type="entry name" value="CONDENSIN COMPLEX SUBUNIT 3-RELATED"/>
    <property type="match status" value="1"/>
</dbReference>
<dbReference type="VEuPathDB" id="FungiDB:H257_19484"/>
<dbReference type="VEuPathDB" id="FungiDB:H257_15134"/>
<protein>
    <recommendedName>
        <fullName evidence="4">Nuclear condensin complex subunit 3 C-terminal domain-containing protein</fullName>
    </recommendedName>
</protein>
<evidence type="ECO:0000313" key="3">
    <source>
        <dbReference type="Proteomes" id="UP000285712"/>
    </source>
</evidence>